<evidence type="ECO:0000259" key="7">
    <source>
        <dbReference type="PROSITE" id="PS51201"/>
    </source>
</evidence>
<proteinExistence type="predicted"/>
<evidence type="ECO:0000259" key="8">
    <source>
        <dbReference type="PROSITE" id="PS51202"/>
    </source>
</evidence>
<dbReference type="Gene3D" id="3.40.50.720">
    <property type="entry name" value="NAD(P)-binding Rossmann-like Domain"/>
    <property type="match status" value="2"/>
</dbReference>
<dbReference type="InterPro" id="IPR036291">
    <property type="entry name" value="NAD(P)-bd_dom_sf"/>
</dbReference>
<dbReference type="InterPro" id="IPR006036">
    <property type="entry name" value="K_uptake_TrkA"/>
</dbReference>
<reference evidence="11 14" key="3">
    <citation type="submission" date="2016-08" db="EMBL/GenBank/DDBJ databases">
        <authorList>
            <person name="Seilhamer J.J."/>
        </authorList>
    </citation>
    <scope>NUCLEOTIDE SEQUENCE [LARGE SCALE GENOMIC DNA]</scope>
    <source>
        <strain evidence="11 14">NML150140-1</strain>
    </source>
</reference>
<dbReference type="GO" id="GO:0015079">
    <property type="term" value="F:potassium ion transmembrane transporter activity"/>
    <property type="evidence" value="ECO:0007669"/>
    <property type="project" value="InterPro"/>
</dbReference>
<dbReference type="Proteomes" id="UP000094067">
    <property type="component" value="Unassembled WGS sequence"/>
</dbReference>
<dbReference type="Gene3D" id="3.30.70.1450">
    <property type="entry name" value="Regulator of K+ conductance, C-terminal domain"/>
    <property type="match status" value="2"/>
</dbReference>
<dbReference type="PANTHER" id="PTHR43833">
    <property type="entry name" value="POTASSIUM CHANNEL PROTEIN 2-RELATED-RELATED"/>
    <property type="match status" value="1"/>
</dbReference>
<dbReference type="PATRIC" id="fig|1432052.3.peg.3165"/>
<comment type="caution">
    <text evidence="11">The sequence shown here is derived from an EMBL/GenBank/DDBJ whole genome shotgun (WGS) entry which is preliminary data.</text>
</comment>
<keyword evidence="3" id="KW-0633">Potassium transport</keyword>
<dbReference type="PRINTS" id="PR00335">
    <property type="entry name" value="KUPTAKETRKA"/>
</dbReference>
<evidence type="ECO:0000256" key="6">
    <source>
        <dbReference type="ARBA" id="ARBA00023065"/>
    </source>
</evidence>
<evidence type="ECO:0000313" key="16">
    <source>
        <dbReference type="Proteomes" id="UP000095003"/>
    </source>
</evidence>
<dbReference type="OrthoDB" id="9775180at2"/>
<dbReference type="GO" id="GO:0005886">
    <property type="term" value="C:plasma membrane"/>
    <property type="evidence" value="ECO:0007669"/>
    <property type="project" value="InterPro"/>
</dbReference>
<evidence type="ECO:0000313" key="15">
    <source>
        <dbReference type="Proteomes" id="UP000094869"/>
    </source>
</evidence>
<evidence type="ECO:0000313" key="12">
    <source>
        <dbReference type="EMBL" id="ODR56469.1"/>
    </source>
</evidence>
<dbReference type="AlphaFoldDB" id="A0A1E3UHT6"/>
<dbReference type="Pfam" id="PF02080">
    <property type="entry name" value="TrkA_C"/>
    <property type="match status" value="2"/>
</dbReference>
<dbReference type="NCBIfam" id="NF007041">
    <property type="entry name" value="PRK09496.3-4"/>
    <property type="match status" value="1"/>
</dbReference>
<dbReference type="EMBL" id="MCGH01000002">
    <property type="protein sequence ID" value="ODM07623.1"/>
    <property type="molecule type" value="Genomic_DNA"/>
</dbReference>
<dbReference type="InterPro" id="IPR003148">
    <property type="entry name" value="RCK_N"/>
</dbReference>
<evidence type="ECO:0000313" key="13">
    <source>
        <dbReference type="Proteomes" id="UP000094067"/>
    </source>
</evidence>
<dbReference type="Proteomes" id="UP000094271">
    <property type="component" value="Unassembled WGS sequence"/>
</dbReference>
<dbReference type="Pfam" id="PF02254">
    <property type="entry name" value="TrkA_N"/>
    <property type="match status" value="2"/>
</dbReference>
<dbReference type="PROSITE" id="PS51201">
    <property type="entry name" value="RCK_N"/>
    <property type="match status" value="2"/>
</dbReference>
<dbReference type="Proteomes" id="UP000095003">
    <property type="component" value="Unassembled WGS sequence"/>
</dbReference>
<dbReference type="NCBIfam" id="NF007031">
    <property type="entry name" value="PRK09496.1-2"/>
    <property type="match status" value="1"/>
</dbReference>
<sequence>MKIIIAGCGKVGYALAEQLNEEGHELTIIDTNEEKAGLVGNVLDVMCIQGNATSYRVQVEAGVKEADLLIAVTGKDEVNLLCCLIARKAGHCQTIARVRDPGYYAEIGFIKEELGLSLAINPELAAASDIARLIRIPSAMDVDAFAKGKVDLVRFRIPDGSSWSERKISEATKRFGFNMLICVVEKDGSHEVIIPDGNTILHEGDYISVIVPPDKMKALFSSIGIESKMIRDVMIAGGGTLAYYLARMLLESKIQVKIIENNRARCDELSELLPKAMIIYGDASGTDLLREEGIESSDAFISLTGLDEENVMLSCYVGKVSKAKVITKINKINYGGIIDNFDIGSVISPKYLTAEHIIKYVRGMQNSMGSAVEAVYKLIDNKVEALEFFVKKDSKVLNVPLSDLKLKSNLLLCNIVRRGKLILPTGQDSIKAGDTVIVVTTHKGLDDIEDILA</sequence>
<dbReference type="SUPFAM" id="SSF51735">
    <property type="entry name" value="NAD(P)-binding Rossmann-fold domains"/>
    <property type="match status" value="2"/>
</dbReference>
<reference evidence="13 16" key="1">
    <citation type="submission" date="2016-07" db="EMBL/GenBank/DDBJ databases">
        <title>Characterization of isolates of Eisenbergiella tayi derived from blood cultures, using whole genome sequencing.</title>
        <authorList>
            <person name="Burdz T."/>
            <person name="Wiebe D."/>
            <person name="Huynh C."/>
            <person name="Bernard K."/>
        </authorList>
    </citation>
    <scope>NUCLEOTIDE SEQUENCE [LARGE SCALE GENOMIC DNA]</scope>
    <source>
        <strain evidence="9 13">NML 110608</strain>
        <strain evidence="10 16">NML 120489</strain>
    </source>
</reference>
<gene>
    <name evidence="9" type="primary">trkA_3</name>
    <name evidence="10" type="ORF">BEH84_02865</name>
    <name evidence="11" type="ORF">BEI59_12575</name>
    <name evidence="9" type="ORF">BEI61_03513</name>
    <name evidence="12" type="ORF">BEI63_13240</name>
</gene>
<accession>A0A1E3UHT6</accession>
<evidence type="ECO:0000313" key="11">
    <source>
        <dbReference type="EMBL" id="ODR51751.1"/>
    </source>
</evidence>
<evidence type="ECO:0000256" key="2">
    <source>
        <dbReference type="ARBA" id="ARBA00022448"/>
    </source>
</evidence>
<keyword evidence="6" id="KW-0406">Ion transport</keyword>
<keyword evidence="15" id="KW-1185">Reference proteome</keyword>
<evidence type="ECO:0000256" key="1">
    <source>
        <dbReference type="ARBA" id="ARBA00017378"/>
    </source>
</evidence>
<dbReference type="SUPFAM" id="SSF116726">
    <property type="entry name" value="TrkA C-terminal domain-like"/>
    <property type="match status" value="2"/>
</dbReference>
<evidence type="ECO:0000256" key="5">
    <source>
        <dbReference type="ARBA" id="ARBA00023027"/>
    </source>
</evidence>
<dbReference type="EMBL" id="MEHD01000023">
    <property type="protein sequence ID" value="ODR56469.1"/>
    <property type="molecule type" value="Genomic_DNA"/>
</dbReference>
<evidence type="ECO:0000313" key="14">
    <source>
        <dbReference type="Proteomes" id="UP000094271"/>
    </source>
</evidence>
<dbReference type="InterPro" id="IPR036721">
    <property type="entry name" value="RCK_C_sf"/>
</dbReference>
<dbReference type="EMBL" id="MCGI01000002">
    <property type="protein sequence ID" value="ODM12250.1"/>
    <property type="molecule type" value="Genomic_DNA"/>
</dbReference>
<feature type="domain" description="RCK C-terminal" evidence="8">
    <location>
        <begin position="140"/>
        <end position="225"/>
    </location>
</feature>
<evidence type="ECO:0000313" key="9">
    <source>
        <dbReference type="EMBL" id="ODM07623.1"/>
    </source>
</evidence>
<organism evidence="11 14">
    <name type="scientific">Eisenbergiella tayi</name>
    <dbReference type="NCBI Taxonomy" id="1432052"/>
    <lineage>
        <taxon>Bacteria</taxon>
        <taxon>Bacillati</taxon>
        <taxon>Bacillota</taxon>
        <taxon>Clostridia</taxon>
        <taxon>Lachnospirales</taxon>
        <taxon>Lachnospiraceae</taxon>
        <taxon>Eisenbergiella</taxon>
    </lineage>
</organism>
<evidence type="ECO:0000313" key="10">
    <source>
        <dbReference type="EMBL" id="ODM12250.1"/>
    </source>
</evidence>
<feature type="domain" description="RCK N-terminal" evidence="7">
    <location>
        <begin position="230"/>
        <end position="358"/>
    </location>
</feature>
<feature type="domain" description="RCK C-terminal" evidence="8">
    <location>
        <begin position="373"/>
        <end position="453"/>
    </location>
</feature>
<dbReference type="NCBIfam" id="NF007039">
    <property type="entry name" value="PRK09496.3-2"/>
    <property type="match status" value="1"/>
</dbReference>
<keyword evidence="2" id="KW-0813">Transport</keyword>
<dbReference type="NCBIfam" id="NF007033">
    <property type="entry name" value="PRK09496.1-5"/>
    <property type="match status" value="1"/>
</dbReference>
<feature type="domain" description="RCK N-terminal" evidence="7">
    <location>
        <begin position="1"/>
        <end position="124"/>
    </location>
</feature>
<keyword evidence="4" id="KW-0630">Potassium</keyword>
<dbReference type="EMBL" id="MEHA01000008">
    <property type="protein sequence ID" value="ODR51751.1"/>
    <property type="molecule type" value="Genomic_DNA"/>
</dbReference>
<dbReference type="RefSeq" id="WP_009253077.1">
    <property type="nucleotide sequence ID" value="NZ_BAABXS010000001.1"/>
</dbReference>
<dbReference type="Proteomes" id="UP000094869">
    <property type="component" value="Unassembled WGS sequence"/>
</dbReference>
<dbReference type="PROSITE" id="PS51202">
    <property type="entry name" value="RCK_C"/>
    <property type="match status" value="2"/>
</dbReference>
<dbReference type="InterPro" id="IPR050721">
    <property type="entry name" value="Trk_Ktr_HKT_K-transport"/>
</dbReference>
<evidence type="ECO:0000256" key="4">
    <source>
        <dbReference type="ARBA" id="ARBA00022958"/>
    </source>
</evidence>
<dbReference type="PANTHER" id="PTHR43833:SF5">
    <property type="entry name" value="TRK SYSTEM POTASSIUM UPTAKE PROTEIN TRKA"/>
    <property type="match status" value="1"/>
</dbReference>
<dbReference type="InterPro" id="IPR006037">
    <property type="entry name" value="RCK_C"/>
</dbReference>
<reference evidence="12 15" key="2">
    <citation type="submission" date="2016-08" db="EMBL/GenBank/DDBJ databases">
        <title>Characterization of Isolates of Eisenbergiella tayi Derived from Blood Cultures, Using Whole Genome Sequencing.</title>
        <authorList>
            <person name="Bernier A.-M."/>
            <person name="Burdz T."/>
            <person name="Wiebe D."/>
            <person name="Bernard K."/>
        </authorList>
    </citation>
    <scope>NUCLEOTIDE SEQUENCE [LARGE SCALE GENOMIC DNA]</scope>
    <source>
        <strain evidence="12 15">NML120146</strain>
    </source>
</reference>
<evidence type="ECO:0000256" key="3">
    <source>
        <dbReference type="ARBA" id="ARBA00022538"/>
    </source>
</evidence>
<name>A0A1E3UHT6_9FIRM</name>
<protein>
    <recommendedName>
        <fullName evidence="1">Trk system potassium uptake protein TrkA</fullName>
    </recommendedName>
</protein>
<dbReference type="GeneID" id="93304424"/>
<keyword evidence="5" id="KW-0520">NAD</keyword>